<feature type="region of interest" description="Disordered" evidence="1">
    <location>
        <begin position="1"/>
        <end position="59"/>
    </location>
</feature>
<dbReference type="RefSeq" id="WP_091659067.1">
    <property type="nucleotide sequence ID" value="NZ_FONT01000002.1"/>
</dbReference>
<accession>A0A1I2BRI8</accession>
<protein>
    <recommendedName>
        <fullName evidence="4">YjzC-like protein</fullName>
    </recommendedName>
</protein>
<evidence type="ECO:0000313" key="2">
    <source>
        <dbReference type="EMBL" id="SFE58714.1"/>
    </source>
</evidence>
<gene>
    <name evidence="2" type="ORF">SAMN05192532_102465</name>
</gene>
<sequence>MAQNRFKTGEEAPQSGKYEVSELVNEGTPEENTTIDLEKGERFPPDPSSNDAAYWVKAS</sequence>
<dbReference type="AlphaFoldDB" id="A0A1I2BRI8"/>
<keyword evidence="3" id="KW-1185">Reference proteome</keyword>
<dbReference type="OrthoDB" id="5521296at2"/>
<dbReference type="STRING" id="930128.SAMN05192532_102465"/>
<evidence type="ECO:0008006" key="4">
    <source>
        <dbReference type="Google" id="ProtNLM"/>
    </source>
</evidence>
<dbReference type="Pfam" id="PF14168">
    <property type="entry name" value="YjzC"/>
    <property type="match status" value="1"/>
</dbReference>
<evidence type="ECO:0000313" key="3">
    <source>
        <dbReference type="Proteomes" id="UP000199516"/>
    </source>
</evidence>
<organism evidence="2 3">
    <name type="scientific">Alteribacillus iranensis</name>
    <dbReference type="NCBI Taxonomy" id="930128"/>
    <lineage>
        <taxon>Bacteria</taxon>
        <taxon>Bacillati</taxon>
        <taxon>Bacillota</taxon>
        <taxon>Bacilli</taxon>
        <taxon>Bacillales</taxon>
        <taxon>Bacillaceae</taxon>
        <taxon>Alteribacillus</taxon>
    </lineage>
</organism>
<reference evidence="2 3" key="1">
    <citation type="submission" date="2016-10" db="EMBL/GenBank/DDBJ databases">
        <authorList>
            <person name="de Groot N.N."/>
        </authorList>
    </citation>
    <scope>NUCLEOTIDE SEQUENCE [LARGE SCALE GENOMIC DNA]</scope>
    <source>
        <strain evidence="2 3">DSM 23995</strain>
    </source>
</reference>
<proteinExistence type="predicted"/>
<dbReference type="EMBL" id="FONT01000002">
    <property type="protein sequence ID" value="SFE58714.1"/>
    <property type="molecule type" value="Genomic_DNA"/>
</dbReference>
<evidence type="ECO:0000256" key="1">
    <source>
        <dbReference type="SAM" id="MobiDB-lite"/>
    </source>
</evidence>
<name>A0A1I2BRI8_9BACI</name>
<dbReference type="Proteomes" id="UP000199516">
    <property type="component" value="Unassembled WGS sequence"/>
</dbReference>
<dbReference type="InterPro" id="IPR025549">
    <property type="entry name" value="YjzC"/>
</dbReference>